<evidence type="ECO:0000259" key="2">
    <source>
        <dbReference type="SMART" id="SM00460"/>
    </source>
</evidence>
<keyword evidence="1" id="KW-0732">Signal</keyword>
<protein>
    <recommendedName>
        <fullName evidence="2">Transglutaminase-like domain-containing protein</fullName>
    </recommendedName>
</protein>
<dbReference type="SUPFAM" id="SSF54001">
    <property type="entry name" value="Cysteine proteinases"/>
    <property type="match status" value="1"/>
</dbReference>
<dbReference type="InterPro" id="IPR038765">
    <property type="entry name" value="Papain-like_cys_pep_sf"/>
</dbReference>
<dbReference type="InterPro" id="IPR002931">
    <property type="entry name" value="Transglutaminase-like"/>
</dbReference>
<evidence type="ECO:0000313" key="4">
    <source>
        <dbReference type="Proteomes" id="UP000217431"/>
    </source>
</evidence>
<dbReference type="InterPro" id="IPR008964">
    <property type="entry name" value="Invasin/intimin_cell_adhesion"/>
</dbReference>
<dbReference type="STRING" id="28131.BWX40_05415"/>
<dbReference type="RefSeq" id="WP_096405146.1">
    <property type="nucleotide sequence ID" value="NZ_AP014597.1"/>
</dbReference>
<dbReference type="Gene3D" id="2.60.40.1120">
    <property type="entry name" value="Carboxypeptidase-like, regulatory domain"/>
    <property type="match status" value="1"/>
</dbReference>
<gene>
    <name evidence="3" type="ORF">PIOMA14_I_0644</name>
</gene>
<accession>A0A0S3UI98</accession>
<dbReference type="PANTHER" id="PTHR35532:SF5">
    <property type="entry name" value="CARBOHYDRATE-BINDING DOMAIN-CONTAINING PROTEIN"/>
    <property type="match status" value="1"/>
</dbReference>
<evidence type="ECO:0000313" key="3">
    <source>
        <dbReference type="EMBL" id="BAU17152.1"/>
    </source>
</evidence>
<dbReference type="AlphaFoldDB" id="A0A0S3UI98"/>
<dbReference type="SMART" id="SM00460">
    <property type="entry name" value="TGc"/>
    <property type="match status" value="1"/>
</dbReference>
<feature type="chain" id="PRO_5006619705" description="Transglutaminase-like domain-containing protein" evidence="1">
    <location>
        <begin position="22"/>
        <end position="820"/>
    </location>
</feature>
<organism evidence="3 4">
    <name type="scientific">Prevotella intermedia</name>
    <dbReference type="NCBI Taxonomy" id="28131"/>
    <lineage>
        <taxon>Bacteria</taxon>
        <taxon>Pseudomonadati</taxon>
        <taxon>Bacteroidota</taxon>
        <taxon>Bacteroidia</taxon>
        <taxon>Bacteroidales</taxon>
        <taxon>Prevotellaceae</taxon>
        <taxon>Prevotella</taxon>
    </lineage>
</organism>
<feature type="signal peptide" evidence="1">
    <location>
        <begin position="1"/>
        <end position="21"/>
    </location>
</feature>
<feature type="domain" description="Transglutaminase-like" evidence="2">
    <location>
        <begin position="152"/>
        <end position="211"/>
    </location>
</feature>
<dbReference type="Gene3D" id="3.10.620.30">
    <property type="match status" value="1"/>
</dbReference>
<dbReference type="SUPFAM" id="SSF49373">
    <property type="entry name" value="Invasin/intimin cell-adhesion fragments"/>
    <property type="match status" value="1"/>
</dbReference>
<name>A0A0S3UI98_PREIN</name>
<dbReference type="Proteomes" id="UP000217431">
    <property type="component" value="Chromosome I"/>
</dbReference>
<sequence>MRKNILFLLALTFCWSGSSSAGSLCNRQKGDVKTAVKPETNYLNFLYKYMALPDKTDYSKAFYEENIALTLQARREMPWGKTIPEREFKHFVLPVRVNNENLDESRKVFYAELKNRVKHLSMKDAILEVNHWCHEKVTYRPTDGRTSSPLASVGTAYGRCGEESTFLVAALRSVGIPARQVYTPRWAHTDDNHAWVEAWADGKWYFLGACEPEPILNLGWFNESASRGMLMHTKVFGDYDGPEEVMSKTPLYTEINVISNYAPTAEVKVVVVDENGKRVKGAKVEFKLYNYAEFYSVAKKTTNDNGVATLTAGKGDMIVWASKDGKVGIDKVSFGKTKELRLVLKRNGLPQTKTWDITPPSISTVLPNVTDAQRAENTKRLAYEDSIRQAYEATMKDKSRGNYATIQTFLREAKNKEMAQRLLDVISEKDLRDVQLEVLKDHEVAETNTSELYCKYVMNPRIEIEWLSPYRHFLAEKMANIKTPQALIAWCKSNIVIDETHNPQRLRMLPMSVWREKKTDKLGRAIFFVAAARSLGFPARINEINGKLQYNANGAWVDVEFDGKQAEKSVPKGKLLLAYKPTKYNDNPKYYSHFTLSKIENGVAQLLTYPEDATWKADFEKGAELEEGTYMLITGTRMASGQVLAETHLFTIKAGGETRLPFTMRESEDAVQVIGSFNAEDIYHDMATNTDKSLLSTAGRGYYMVGIVAPNQEPTNHTLRDISTYKAQFEKWGRKMIFLFEDADHLSRFNFKEFDNLPSNVVWGTDVDKKIVSEIREQMKLTSPSLPIFLICDSFNRVVYVQQGYTINIGEQILKVIGKL</sequence>
<dbReference type="Pfam" id="PF01841">
    <property type="entry name" value="Transglut_core"/>
    <property type="match status" value="2"/>
</dbReference>
<reference evidence="3 4" key="1">
    <citation type="journal article" date="2016" name="DNA Res.">
        <title>The complete genome sequencing of Prevotella intermedia strain OMA14 and a subsequent fine-scale, intra-species genomic comparison reveal an unusual amplification of conjugative and mobile transposons and identify a novel Prevotella-lineage-specific repeat.</title>
        <authorList>
            <person name="Naito M."/>
            <person name="Ogura Y."/>
            <person name="Itoh T."/>
            <person name="Shoji M."/>
            <person name="Okamoto M."/>
            <person name="Hayashi T."/>
            <person name="Nakayama K."/>
        </authorList>
    </citation>
    <scope>NUCLEOTIDE SEQUENCE [LARGE SCALE GENOMIC DNA]</scope>
    <source>
        <strain evidence="3 4">OMA14</strain>
    </source>
</reference>
<dbReference type="PANTHER" id="PTHR35532">
    <property type="entry name" value="SIMILAR TO POLYHYDROXYALKANOATE DEPOLYMERASE"/>
    <property type="match status" value="1"/>
</dbReference>
<evidence type="ECO:0000256" key="1">
    <source>
        <dbReference type="SAM" id="SignalP"/>
    </source>
</evidence>
<dbReference type="EMBL" id="AP014597">
    <property type="protein sequence ID" value="BAU17152.1"/>
    <property type="molecule type" value="Genomic_DNA"/>
</dbReference>
<proteinExistence type="predicted"/>